<dbReference type="InterPro" id="IPR000160">
    <property type="entry name" value="GGDEF_dom"/>
</dbReference>
<dbReference type="FunFam" id="3.30.70.270:FF:000001">
    <property type="entry name" value="Diguanylate cyclase domain protein"/>
    <property type="match status" value="1"/>
</dbReference>
<dbReference type="PANTHER" id="PTHR45138">
    <property type="entry name" value="REGULATORY COMPONENTS OF SENSORY TRANSDUCTION SYSTEM"/>
    <property type="match status" value="1"/>
</dbReference>
<reference evidence="2 3" key="1">
    <citation type="submission" date="2019-02" db="EMBL/GenBank/DDBJ databases">
        <title>Sequencing the genomes of 1000 actinobacteria strains.</title>
        <authorList>
            <person name="Klenk H.-P."/>
        </authorList>
    </citation>
    <scope>NUCLEOTIDE SEQUENCE [LARGE SCALE GENOMIC DNA]</scope>
    <source>
        <strain evidence="2 3">DSM 45162</strain>
    </source>
</reference>
<dbReference type="GO" id="GO:0005886">
    <property type="term" value="C:plasma membrane"/>
    <property type="evidence" value="ECO:0007669"/>
    <property type="project" value="TreeGrafter"/>
</dbReference>
<comment type="caution">
    <text evidence="2">The sequence shown here is derived from an EMBL/GenBank/DDBJ whole genome shotgun (WGS) entry which is preliminary data.</text>
</comment>
<organism evidence="2 3">
    <name type="scientific">Krasilnikovia cinnamomea</name>
    <dbReference type="NCBI Taxonomy" id="349313"/>
    <lineage>
        <taxon>Bacteria</taxon>
        <taxon>Bacillati</taxon>
        <taxon>Actinomycetota</taxon>
        <taxon>Actinomycetes</taxon>
        <taxon>Micromonosporales</taxon>
        <taxon>Micromonosporaceae</taxon>
        <taxon>Krasilnikovia</taxon>
    </lineage>
</organism>
<protein>
    <submittedName>
        <fullName evidence="2">Diguanylate cyclase (GGDEF)-like protein</fullName>
    </submittedName>
</protein>
<dbReference type="PROSITE" id="PS50887">
    <property type="entry name" value="GGDEF"/>
    <property type="match status" value="1"/>
</dbReference>
<proteinExistence type="predicted"/>
<name>A0A4Q7ZSS3_9ACTN</name>
<dbReference type="InterPro" id="IPR011990">
    <property type="entry name" value="TPR-like_helical_dom_sf"/>
</dbReference>
<dbReference type="OrthoDB" id="23692at2"/>
<dbReference type="InterPro" id="IPR029787">
    <property type="entry name" value="Nucleotide_cyclase"/>
</dbReference>
<evidence type="ECO:0000313" key="2">
    <source>
        <dbReference type="EMBL" id="RZU53565.1"/>
    </source>
</evidence>
<dbReference type="NCBIfam" id="TIGR00254">
    <property type="entry name" value="GGDEF"/>
    <property type="match status" value="1"/>
</dbReference>
<dbReference type="SUPFAM" id="SSF55073">
    <property type="entry name" value="Nucleotide cyclase"/>
    <property type="match status" value="1"/>
</dbReference>
<dbReference type="SMART" id="SM00267">
    <property type="entry name" value="GGDEF"/>
    <property type="match status" value="1"/>
</dbReference>
<dbReference type="EMBL" id="SHKY01000001">
    <property type="protein sequence ID" value="RZU53565.1"/>
    <property type="molecule type" value="Genomic_DNA"/>
</dbReference>
<dbReference type="PANTHER" id="PTHR45138:SF9">
    <property type="entry name" value="DIGUANYLATE CYCLASE DGCM-RELATED"/>
    <property type="match status" value="1"/>
</dbReference>
<dbReference type="Gene3D" id="3.30.70.270">
    <property type="match status" value="1"/>
</dbReference>
<dbReference type="GO" id="GO:1902201">
    <property type="term" value="P:negative regulation of bacterial-type flagellum-dependent cell motility"/>
    <property type="evidence" value="ECO:0007669"/>
    <property type="project" value="TreeGrafter"/>
</dbReference>
<evidence type="ECO:0000259" key="1">
    <source>
        <dbReference type="PROSITE" id="PS50887"/>
    </source>
</evidence>
<dbReference type="SUPFAM" id="SSF48452">
    <property type="entry name" value="TPR-like"/>
    <property type="match status" value="2"/>
</dbReference>
<dbReference type="Pfam" id="PF00990">
    <property type="entry name" value="GGDEF"/>
    <property type="match status" value="1"/>
</dbReference>
<dbReference type="InterPro" id="IPR043128">
    <property type="entry name" value="Rev_trsase/Diguanyl_cyclase"/>
</dbReference>
<gene>
    <name evidence="2" type="ORF">EV385_5494</name>
</gene>
<sequence>MGLTSAMLVPLAHLGPLGHLAVHPHRLYAHGRFGEVLDLVDENEWIADAFGDRDTARGVLQIRAYVLTELGRYTEAETLGRELLRRATSRAGKAKASADLADVLVRMGRLEDGLHLLATAMNILETCPRNWRYFSAMSSVVEPARWAELYELSDLASRADPQWLEVDPNRRVIMDGQRAESLLEWALRLEHVGCLDEAGARYRDVIALTRPWADLSAEPDLESDRALVSAVLACALVKVGEATQAREMAASAISTLRADDRLFDARLAHLAYGLALRSAGEFQDAARELTAAEQLCALAGAPRHRLIFQFELGLLAAEAAPGPATTQLVSALRAHAEQLWRLRLDRVAMLRQASRRVQLEAAHATADAAAQTDPLTQLANRRAFDRRMAELGTQDSPTEEVCLLLVDLDNFKQINDGFSHAVGDTVLREIGYALRSESRVSDLPARFGGDEFGVFLATDLAGATRIAARMRTVIRDRDWHMVALGLHVTVSMGLAPLQPGMTGEDLFAAADKQLYAAKRAGRDRLAA</sequence>
<dbReference type="AlphaFoldDB" id="A0A4Q7ZSS3"/>
<dbReference type="GO" id="GO:0052621">
    <property type="term" value="F:diguanylate cyclase activity"/>
    <property type="evidence" value="ECO:0007669"/>
    <property type="project" value="TreeGrafter"/>
</dbReference>
<dbReference type="GO" id="GO:0043709">
    <property type="term" value="P:cell adhesion involved in single-species biofilm formation"/>
    <property type="evidence" value="ECO:0007669"/>
    <property type="project" value="TreeGrafter"/>
</dbReference>
<feature type="domain" description="GGDEF" evidence="1">
    <location>
        <begin position="399"/>
        <end position="527"/>
    </location>
</feature>
<dbReference type="CDD" id="cd01949">
    <property type="entry name" value="GGDEF"/>
    <property type="match status" value="1"/>
</dbReference>
<evidence type="ECO:0000313" key="3">
    <source>
        <dbReference type="Proteomes" id="UP000292564"/>
    </source>
</evidence>
<accession>A0A4Q7ZSS3</accession>
<keyword evidence="3" id="KW-1185">Reference proteome</keyword>
<dbReference type="Proteomes" id="UP000292564">
    <property type="component" value="Unassembled WGS sequence"/>
</dbReference>
<dbReference type="InterPro" id="IPR050469">
    <property type="entry name" value="Diguanylate_Cyclase"/>
</dbReference>
<dbReference type="Gene3D" id="1.25.40.10">
    <property type="entry name" value="Tetratricopeptide repeat domain"/>
    <property type="match status" value="1"/>
</dbReference>